<comment type="caution">
    <text evidence="1">The sequence shown here is derived from an EMBL/GenBank/DDBJ whole genome shotgun (WGS) entry which is preliminary data.</text>
</comment>
<evidence type="ECO:0000313" key="2">
    <source>
        <dbReference type="Proteomes" id="UP000188586"/>
    </source>
</evidence>
<organism evidence="1 2">
    <name type="scientific">Leptospirillum ferriphilum</name>
    <dbReference type="NCBI Taxonomy" id="178606"/>
    <lineage>
        <taxon>Bacteria</taxon>
        <taxon>Pseudomonadati</taxon>
        <taxon>Nitrospirota</taxon>
        <taxon>Nitrospiria</taxon>
        <taxon>Nitrospirales</taxon>
        <taxon>Nitrospiraceae</taxon>
        <taxon>Leptospirillum</taxon>
    </lineage>
</organism>
<protein>
    <submittedName>
        <fullName evidence="1">Uncharacterized protein</fullName>
    </submittedName>
</protein>
<proteinExistence type="predicted"/>
<reference evidence="1 2" key="1">
    <citation type="submission" date="2016-11" db="EMBL/GenBank/DDBJ databases">
        <title>Comparative genomics of co-occurring bacteria in distinct bioleaching systems unravels niche-specific adaptation.</title>
        <authorList>
            <person name="Zhang X."/>
            <person name="Liu X."/>
            <person name="Yin H."/>
        </authorList>
    </citation>
    <scope>NUCLEOTIDE SEQUENCE [LARGE SCALE GENOMIC DNA]</scope>
    <source>
        <strain evidence="1 2">DX</strain>
    </source>
</reference>
<sequence>MGLMEFLEIREGRLAPVYEGMLAPIRCDWCEGQRESLLALGDLWVCPECFGKAEASWRLGKEDRR</sequence>
<dbReference type="Proteomes" id="UP000188586">
    <property type="component" value="Unassembled WGS sequence"/>
</dbReference>
<name>A0A1V3SWV4_9BACT</name>
<evidence type="ECO:0000313" key="1">
    <source>
        <dbReference type="EMBL" id="OOH72752.1"/>
    </source>
</evidence>
<accession>A0A1V3SWV4</accession>
<gene>
    <name evidence="1" type="ORF">BOX24_05025</name>
</gene>
<dbReference type="AlphaFoldDB" id="A0A1V3SWV4"/>
<dbReference type="EMBL" id="MPOJ01000010">
    <property type="protein sequence ID" value="OOH72752.1"/>
    <property type="molecule type" value="Genomic_DNA"/>
</dbReference>
<dbReference type="RefSeq" id="WP_077303737.1">
    <property type="nucleotide sequence ID" value="NZ_JBPKCJ010000001.1"/>
</dbReference>